<dbReference type="Proteomes" id="UP000628109">
    <property type="component" value="Unassembled WGS sequence"/>
</dbReference>
<name>A0ABQ1ELC8_SPHSA</name>
<protein>
    <submittedName>
        <fullName evidence="1">Uncharacterized protein</fullName>
    </submittedName>
</protein>
<sequence length="62" mass="6834">MAVLQLSGTKEMDRFDHAFTALGQRINSLSLPERAASAPVPLASLIDRVNAAKRLYRPGVRR</sequence>
<accession>A0ABQ1ELC8</accession>
<evidence type="ECO:0000313" key="2">
    <source>
        <dbReference type="Proteomes" id="UP000628109"/>
    </source>
</evidence>
<dbReference type="EMBL" id="BMDU01000001">
    <property type="protein sequence ID" value="GFZ76363.1"/>
    <property type="molecule type" value="Genomic_DNA"/>
</dbReference>
<comment type="caution">
    <text evidence="1">The sequence shown here is derived from an EMBL/GenBank/DDBJ whole genome shotgun (WGS) entry which is preliminary data.</text>
</comment>
<evidence type="ECO:0000313" key="1">
    <source>
        <dbReference type="EMBL" id="GFZ76363.1"/>
    </source>
</evidence>
<proteinExistence type="predicted"/>
<reference evidence="2" key="1">
    <citation type="journal article" date="2019" name="Int. J. Syst. Evol. Microbiol.">
        <title>The Global Catalogue of Microorganisms (GCM) 10K type strain sequencing project: providing services to taxonomists for standard genome sequencing and annotation.</title>
        <authorList>
            <consortium name="The Broad Institute Genomics Platform"/>
            <consortium name="The Broad Institute Genome Sequencing Center for Infectious Disease"/>
            <person name="Wu L."/>
            <person name="Ma J."/>
        </authorList>
    </citation>
    <scope>NUCLEOTIDE SEQUENCE [LARGE SCALE GENOMIC DNA]</scope>
    <source>
        <strain evidence="2">CCM 7327</strain>
    </source>
</reference>
<keyword evidence="2" id="KW-1185">Reference proteome</keyword>
<organism evidence="1 2">
    <name type="scientific">Sphingobium fuliginis (strain ATCC 27551)</name>
    <dbReference type="NCBI Taxonomy" id="336203"/>
    <lineage>
        <taxon>Bacteria</taxon>
        <taxon>Pseudomonadati</taxon>
        <taxon>Pseudomonadota</taxon>
        <taxon>Alphaproteobacteria</taxon>
        <taxon>Sphingomonadales</taxon>
        <taxon>Sphingomonadaceae</taxon>
        <taxon>Sphingobium</taxon>
    </lineage>
</organism>
<gene>
    <name evidence="1" type="ORF">GCM10019071_00710</name>
</gene>